<evidence type="ECO:0000256" key="10">
    <source>
        <dbReference type="ARBA" id="ARBA00023136"/>
    </source>
</evidence>
<feature type="transmembrane region" description="Helical" evidence="11">
    <location>
        <begin position="93"/>
        <end position="114"/>
    </location>
</feature>
<dbReference type="InterPro" id="IPR003594">
    <property type="entry name" value="HATPase_dom"/>
</dbReference>
<dbReference type="Pfam" id="PF00512">
    <property type="entry name" value="HisKA"/>
    <property type="match status" value="1"/>
</dbReference>
<dbReference type="Gene3D" id="3.30.565.10">
    <property type="entry name" value="Histidine kinase-like ATPase, C-terminal domain"/>
    <property type="match status" value="1"/>
</dbReference>
<reference evidence="13" key="1">
    <citation type="submission" date="2019-08" db="EMBL/GenBank/DDBJ databases">
        <authorList>
            <person name="Kucharzyk K."/>
            <person name="Murdoch R.W."/>
            <person name="Higgins S."/>
            <person name="Loffler F."/>
        </authorList>
    </citation>
    <scope>NUCLEOTIDE SEQUENCE</scope>
</reference>
<dbReference type="EC" id="2.7.-.-" evidence="13"/>
<gene>
    <name evidence="13" type="primary">sasA_170</name>
    <name evidence="13" type="ORF">SDC9_61785</name>
</gene>
<dbReference type="PANTHER" id="PTHR45569:SF1">
    <property type="entry name" value="SENSOR PROTEIN KDPD"/>
    <property type="match status" value="1"/>
</dbReference>
<keyword evidence="9" id="KW-0902">Two-component regulatory system</keyword>
<dbReference type="Pfam" id="PF13493">
    <property type="entry name" value="DUF4118"/>
    <property type="match status" value="1"/>
</dbReference>
<dbReference type="Gene3D" id="1.10.287.130">
    <property type="match status" value="1"/>
</dbReference>
<keyword evidence="6 13" id="KW-0418">Kinase</keyword>
<dbReference type="SUPFAM" id="SSF47384">
    <property type="entry name" value="Homodimeric domain of signal transducing histidine kinase"/>
    <property type="match status" value="1"/>
</dbReference>
<keyword evidence="5" id="KW-0547">Nucleotide-binding</keyword>
<evidence type="ECO:0000256" key="3">
    <source>
        <dbReference type="ARBA" id="ARBA00022679"/>
    </source>
</evidence>
<dbReference type="GO" id="GO:0000155">
    <property type="term" value="F:phosphorelay sensor kinase activity"/>
    <property type="evidence" value="ECO:0007669"/>
    <property type="project" value="InterPro"/>
</dbReference>
<sequence>MRSKKSILKQLFPFRWRDLLVCVVILFCAASVCMLLQSADTSEGFASPIFVLAVLLISRLTNGYLFGLAASVVGVIAVNYTFTYPYGAINFTLAGYPLTFLTFLMVSVVTSAMTTQVKQSERLRAENEKEKMRANLLRSVSHDIRTPLTSIVGSTSVILENPSISREEQENLLKDVRDEAQWLIRIVENLLSVTRIGENGQTHITKKDEVAEEILGETVRKFRKRFPDVNITVEAPQELLVVPMDAILIEQVLANLLENAVRHGESTTYVSLSVQRQGGMAKFSVRDNGRGIQKDQLSRLFDGTLKRSETSSGDGKRDMGLGLMVCLTIVRAHNGFMEARNLESGGAEVFFCLPLTEEEVQ</sequence>
<dbReference type="CDD" id="cd00082">
    <property type="entry name" value="HisKA"/>
    <property type="match status" value="1"/>
</dbReference>
<evidence type="ECO:0000256" key="6">
    <source>
        <dbReference type="ARBA" id="ARBA00022777"/>
    </source>
</evidence>
<dbReference type="InterPro" id="IPR005467">
    <property type="entry name" value="His_kinase_dom"/>
</dbReference>
<keyword evidence="4 11" id="KW-0812">Transmembrane</keyword>
<feature type="domain" description="Histidine kinase" evidence="12">
    <location>
        <begin position="139"/>
        <end position="357"/>
    </location>
</feature>
<dbReference type="Pfam" id="PF02518">
    <property type="entry name" value="HATPase_c"/>
    <property type="match status" value="1"/>
</dbReference>
<dbReference type="InterPro" id="IPR036890">
    <property type="entry name" value="HATPase_C_sf"/>
</dbReference>
<evidence type="ECO:0000256" key="4">
    <source>
        <dbReference type="ARBA" id="ARBA00022692"/>
    </source>
</evidence>
<dbReference type="AlphaFoldDB" id="A0A644XMX0"/>
<dbReference type="EMBL" id="VSSQ01002439">
    <property type="protein sequence ID" value="MPM15414.1"/>
    <property type="molecule type" value="Genomic_DNA"/>
</dbReference>
<evidence type="ECO:0000256" key="5">
    <source>
        <dbReference type="ARBA" id="ARBA00022741"/>
    </source>
</evidence>
<evidence type="ECO:0000256" key="1">
    <source>
        <dbReference type="ARBA" id="ARBA00004141"/>
    </source>
</evidence>
<comment type="subcellular location">
    <subcellularLocation>
        <location evidence="1">Membrane</location>
        <topology evidence="1">Multi-pass membrane protein</topology>
    </subcellularLocation>
</comment>
<dbReference type="InterPro" id="IPR003661">
    <property type="entry name" value="HisK_dim/P_dom"/>
</dbReference>
<evidence type="ECO:0000259" key="12">
    <source>
        <dbReference type="PROSITE" id="PS50109"/>
    </source>
</evidence>
<evidence type="ECO:0000256" key="9">
    <source>
        <dbReference type="ARBA" id="ARBA00023012"/>
    </source>
</evidence>
<keyword evidence="3 13" id="KW-0808">Transferase</keyword>
<evidence type="ECO:0000256" key="8">
    <source>
        <dbReference type="ARBA" id="ARBA00022989"/>
    </source>
</evidence>
<dbReference type="InterPro" id="IPR025201">
    <property type="entry name" value="KdpD_TM"/>
</dbReference>
<dbReference type="SMART" id="SM00388">
    <property type="entry name" value="HisKA"/>
    <property type="match status" value="1"/>
</dbReference>
<dbReference type="InterPro" id="IPR036097">
    <property type="entry name" value="HisK_dim/P_sf"/>
</dbReference>
<organism evidence="13">
    <name type="scientific">bioreactor metagenome</name>
    <dbReference type="NCBI Taxonomy" id="1076179"/>
    <lineage>
        <taxon>unclassified sequences</taxon>
        <taxon>metagenomes</taxon>
        <taxon>ecological metagenomes</taxon>
    </lineage>
</organism>
<keyword evidence="8 11" id="KW-1133">Transmembrane helix</keyword>
<dbReference type="PROSITE" id="PS50109">
    <property type="entry name" value="HIS_KIN"/>
    <property type="match status" value="1"/>
</dbReference>
<evidence type="ECO:0000256" key="2">
    <source>
        <dbReference type="ARBA" id="ARBA00022553"/>
    </source>
</evidence>
<protein>
    <submittedName>
        <fullName evidence="13">Adaptive-response sensory-kinase SasA</fullName>
        <ecNumber evidence="13">2.7.-.-</ecNumber>
    </submittedName>
</protein>
<dbReference type="SMART" id="SM00387">
    <property type="entry name" value="HATPase_c"/>
    <property type="match status" value="1"/>
</dbReference>
<dbReference type="PANTHER" id="PTHR45569">
    <property type="entry name" value="SENSOR PROTEIN KDPD"/>
    <property type="match status" value="1"/>
</dbReference>
<keyword evidence="10 11" id="KW-0472">Membrane</keyword>
<evidence type="ECO:0000313" key="13">
    <source>
        <dbReference type="EMBL" id="MPM15414.1"/>
    </source>
</evidence>
<dbReference type="InterPro" id="IPR052023">
    <property type="entry name" value="Histidine_kinase_KdpD"/>
</dbReference>
<dbReference type="GO" id="GO:0005524">
    <property type="term" value="F:ATP binding"/>
    <property type="evidence" value="ECO:0007669"/>
    <property type="project" value="UniProtKB-KW"/>
</dbReference>
<name>A0A644XMX0_9ZZZZ</name>
<evidence type="ECO:0000256" key="11">
    <source>
        <dbReference type="SAM" id="Phobius"/>
    </source>
</evidence>
<dbReference type="SUPFAM" id="SSF55874">
    <property type="entry name" value="ATPase domain of HSP90 chaperone/DNA topoisomerase II/histidine kinase"/>
    <property type="match status" value="1"/>
</dbReference>
<comment type="caution">
    <text evidence="13">The sequence shown here is derived from an EMBL/GenBank/DDBJ whole genome shotgun (WGS) entry which is preliminary data.</text>
</comment>
<accession>A0A644XMX0</accession>
<evidence type="ECO:0000256" key="7">
    <source>
        <dbReference type="ARBA" id="ARBA00022840"/>
    </source>
</evidence>
<dbReference type="GO" id="GO:0005886">
    <property type="term" value="C:plasma membrane"/>
    <property type="evidence" value="ECO:0007669"/>
    <property type="project" value="TreeGrafter"/>
</dbReference>
<dbReference type="InterPro" id="IPR038318">
    <property type="entry name" value="KdpD_sf"/>
</dbReference>
<dbReference type="Gene3D" id="1.20.120.620">
    <property type="entry name" value="Backbone structure of the membrane domain of e. Coli histidine kinase receptor kdpd"/>
    <property type="match status" value="1"/>
</dbReference>
<keyword evidence="7" id="KW-0067">ATP-binding</keyword>
<proteinExistence type="predicted"/>
<keyword evidence="2" id="KW-0597">Phosphoprotein</keyword>